<feature type="region of interest" description="Disordered" evidence="1">
    <location>
        <begin position="131"/>
        <end position="198"/>
    </location>
</feature>
<feature type="compositionally biased region" description="Basic and acidic residues" evidence="1">
    <location>
        <begin position="369"/>
        <end position="391"/>
    </location>
</feature>
<feature type="compositionally biased region" description="Polar residues" evidence="1">
    <location>
        <begin position="1361"/>
        <end position="1373"/>
    </location>
</feature>
<sequence>MLCSPPVCLLKSRGGSSLRGKTGGSKVAAPLPVNLPSRRHEKGGHDVSLVSSGSSWGSPSNSSTAVLTSALSTASSPAVDSTSPSSAPGAPAGQGGDPPQLETSTGSPFQKAAPRAWGVVTQLQEQHLDEYPTAAEAAKKTQELHDHHQSNGHTDFANSNSSSGKRTIAPSSTTAGEPMAKTVSALSSGADNWDEADEDEGVDFLNAEAIEFADGSVVVASAVAQTADTPKDRQLPQTTQPTNPREERIVDRGEVDFNRAWPNRAQPGAGPSLYQPNTDPLSSRFGPQDRSHPPLWQGSPHDRRPSADRTPIHHSNQRRESFGSRDGQQGLPRRDSFKDPFPAPPRREPSNYREQHDRRDSFNRSGSFNRDRDPFHHRGDNEYNADRRPGYDRAPYSSERFPDKNQRDFQLLTRPKEGSNDRLGPHDPAPAHYGAPQPQSPQHSYPPGARGPHDPVHPRELEIRTPSFSHLAPPGAIEFDRPAHITEDQQEAMKHAAEEARKRRQEEEKKFEEAKARAHARAAELAKQAEEAQLAKAKEQEAAKEAERLANQEKEEALKKEQAEAKLAATITPPTTKQNEIPETLREFGNPRDRPHLKVLSDSDKKEALERWQALPERLIKEEADRVARIRDERRSRTEAESKTSTTPSPSPAATGATGSSVPSTAPWRRSGNVVMGKGASDAASRSDSAAKKEDRSKEVNRGTTVSAHAHTGPPEVRVEQLDKVMHRIEESLQGRRTSLQSSDTPVKKLAEANSTEPAPVAGVSTDVVDVAPSVSKIEVAPKPSISPADKPTVKERTRDGKAGRAEKGRGESPTIRKDKPSPTTAEEKAAPATTTAPNAGKIETPSQEAATSAAAVDRPREKPAKAKSEAIRPGNYPAKLKGVNGVAKISDISRIHARLSLQAAGDTDLAQAVLNEFEQEEKSNKSAQLSVPKVGGSKNQAIKRNSLLNSAAAIIFPSNVEKAAKNRGSMSFMVDSEIDSNATDQGVPSTTQSVVALTQWGDSMTALPNLGPSSSKDTDVEDSVKKAWDATQTSDVLVDATHAGKADGSDRYHAGPQPSLSSGGATPGMAMGPGMYMVSAPGPGVVNPMNQHMWSAPIAVEPNSQAGSTMTPFPMVMPYYPQGFPVNGPPMYYMYPRGPMAPPLGQFPNGIMPPHGAVPVASRDGLAGSNTLAGTSDMASSMGVDAKSDASTSGAGLGNVNNNNSSSNNGNNGTSAFLGPHHWLPRFSAAGDAPAQQAGVSNGSFLVQVPVSQQANMIAAANINRVPQSRPYGQQQQQQQQQHPQHLPQQQQQHHGRPSHSGVGSLESGFQERSDSPTSASGWNSTIGSGGAGSTTSSTTGPSHSHSHSHSHSSGPNSGRMHSQGGSARSSWNGQINVNGPGVGGGAYGNYGQGPHHGHLGGSNQRGGRGGFSGGYHHNSNSHGGHFRDARSRGGHASGGQMHQGQQHYGPGAGTGYGYGDSEGGGGAVGQSYHGGNSLNTATGTETQQAADGSHGAGSGFGPGSTSYPHRAGQAGGGVASSAGGSLQF</sequence>
<feature type="compositionally biased region" description="Low complexity" evidence="1">
    <location>
        <begin position="1521"/>
        <end position="1530"/>
    </location>
</feature>
<feature type="compositionally biased region" description="Low complexity" evidence="1">
    <location>
        <begin position="1199"/>
        <end position="1216"/>
    </location>
</feature>
<feature type="compositionally biased region" description="Low complexity" evidence="1">
    <location>
        <begin position="46"/>
        <end position="91"/>
    </location>
</feature>
<evidence type="ECO:0000313" key="2">
    <source>
        <dbReference type="EMBL" id="KAG0325901.1"/>
    </source>
</evidence>
<feature type="compositionally biased region" description="Low complexity" evidence="1">
    <location>
        <begin position="1416"/>
        <end position="1425"/>
    </location>
</feature>
<feature type="compositionally biased region" description="Basic and acidic residues" evidence="1">
    <location>
        <begin position="618"/>
        <end position="642"/>
    </location>
</feature>
<feature type="compositionally biased region" description="Polar residues" evidence="1">
    <location>
        <begin position="1475"/>
        <end position="1492"/>
    </location>
</feature>
<feature type="compositionally biased region" description="Polar residues" evidence="1">
    <location>
        <begin position="572"/>
        <end position="581"/>
    </location>
</feature>
<feature type="compositionally biased region" description="Low complexity" evidence="1">
    <location>
        <begin position="436"/>
        <end position="447"/>
    </location>
</feature>
<dbReference type="OrthoDB" id="2445249at2759"/>
<feature type="compositionally biased region" description="Polar residues" evidence="1">
    <location>
        <begin position="735"/>
        <end position="745"/>
    </location>
</feature>
<reference evidence="2" key="1">
    <citation type="journal article" date="2020" name="Fungal Divers.">
        <title>Resolving the Mortierellaceae phylogeny through synthesis of multi-gene phylogenetics and phylogenomics.</title>
        <authorList>
            <person name="Vandepol N."/>
            <person name="Liber J."/>
            <person name="Desiro A."/>
            <person name="Na H."/>
            <person name="Kennedy M."/>
            <person name="Barry K."/>
            <person name="Grigoriev I.V."/>
            <person name="Miller A.N."/>
            <person name="O'Donnell K."/>
            <person name="Stajich J.E."/>
            <person name="Bonito G."/>
        </authorList>
    </citation>
    <scope>NUCLEOTIDE SEQUENCE</scope>
    <source>
        <strain evidence="2">REB-010B</strain>
    </source>
</reference>
<organism evidence="2 3">
    <name type="scientific">Dissophora globulifera</name>
    <dbReference type="NCBI Taxonomy" id="979702"/>
    <lineage>
        <taxon>Eukaryota</taxon>
        <taxon>Fungi</taxon>
        <taxon>Fungi incertae sedis</taxon>
        <taxon>Mucoromycota</taxon>
        <taxon>Mortierellomycotina</taxon>
        <taxon>Mortierellomycetes</taxon>
        <taxon>Mortierellales</taxon>
        <taxon>Mortierellaceae</taxon>
        <taxon>Dissophora</taxon>
    </lineage>
</organism>
<feature type="compositionally biased region" description="Basic and acidic residues" evidence="1">
    <location>
        <begin position="244"/>
        <end position="257"/>
    </location>
</feature>
<dbReference type="EMBL" id="JAAAIP010000098">
    <property type="protein sequence ID" value="KAG0325901.1"/>
    <property type="molecule type" value="Genomic_DNA"/>
</dbReference>
<feature type="compositionally biased region" description="Basic and acidic residues" evidence="1">
    <location>
        <begin position="451"/>
        <end position="463"/>
    </location>
</feature>
<gene>
    <name evidence="2" type="ORF">BGZ99_010428</name>
</gene>
<name>A0A9P6RU02_9FUNG</name>
<accession>A0A9P6RU02</accession>
<feature type="compositionally biased region" description="Gly residues" evidence="1">
    <location>
        <begin position="1401"/>
        <end position="1415"/>
    </location>
</feature>
<dbReference type="Proteomes" id="UP000738325">
    <property type="component" value="Unassembled WGS sequence"/>
</dbReference>
<feature type="compositionally biased region" description="Gly residues" evidence="1">
    <location>
        <begin position="1382"/>
        <end position="1393"/>
    </location>
</feature>
<feature type="compositionally biased region" description="Basic and acidic residues" evidence="1">
    <location>
        <begin position="858"/>
        <end position="871"/>
    </location>
</feature>
<feature type="compositionally biased region" description="Low complexity" evidence="1">
    <location>
        <begin position="1335"/>
        <end position="1345"/>
    </location>
</feature>
<feature type="compositionally biased region" description="Low complexity" evidence="1">
    <location>
        <begin position="1440"/>
        <end position="1451"/>
    </location>
</feature>
<feature type="region of interest" description="Disordered" evidence="1">
    <location>
        <begin position="1270"/>
        <end position="1530"/>
    </location>
</feature>
<feature type="region of interest" description="Disordered" evidence="1">
    <location>
        <begin position="11"/>
        <end position="113"/>
    </location>
</feature>
<feature type="compositionally biased region" description="Basic and acidic residues" evidence="1">
    <location>
        <begin position="137"/>
        <end position="149"/>
    </location>
</feature>
<feature type="compositionally biased region" description="Basic and acidic residues" evidence="1">
    <location>
        <begin position="717"/>
        <end position="734"/>
    </location>
</feature>
<evidence type="ECO:0000313" key="3">
    <source>
        <dbReference type="Proteomes" id="UP000738325"/>
    </source>
</evidence>
<keyword evidence="3" id="KW-1185">Reference proteome</keyword>
<feature type="compositionally biased region" description="Basic and acidic residues" evidence="1">
    <location>
        <begin position="414"/>
        <end position="425"/>
    </location>
</feature>
<feature type="compositionally biased region" description="Basic and acidic residues" evidence="1">
    <location>
        <begin position="536"/>
        <end position="564"/>
    </location>
</feature>
<comment type="caution">
    <text evidence="2">The sequence shown here is derived from an EMBL/GenBank/DDBJ whole genome shotgun (WGS) entry which is preliminary data.</text>
</comment>
<feature type="compositionally biased region" description="Basic and acidic residues" evidence="1">
    <location>
        <begin position="345"/>
        <end position="362"/>
    </location>
</feature>
<feature type="region of interest" description="Disordered" evidence="1">
    <location>
        <begin position="1046"/>
        <end position="1067"/>
    </location>
</feature>
<feature type="region of interest" description="Disordered" evidence="1">
    <location>
        <begin position="1180"/>
        <end position="1218"/>
    </location>
</feature>
<feature type="region of interest" description="Disordered" evidence="1">
    <location>
        <begin position="223"/>
        <end position="881"/>
    </location>
</feature>
<feature type="compositionally biased region" description="Gly residues" evidence="1">
    <location>
        <begin position="1452"/>
        <end position="1470"/>
    </location>
</feature>
<feature type="compositionally biased region" description="Polar residues" evidence="1">
    <location>
        <begin position="151"/>
        <end position="175"/>
    </location>
</feature>
<feature type="compositionally biased region" description="Low complexity" evidence="1">
    <location>
        <begin position="1275"/>
        <end position="1294"/>
    </location>
</feature>
<feature type="compositionally biased region" description="Basic and acidic residues" evidence="1">
    <location>
        <begin position="478"/>
        <end position="530"/>
    </location>
</feature>
<feature type="compositionally biased region" description="Basic and acidic residues" evidence="1">
    <location>
        <begin position="689"/>
        <end position="701"/>
    </location>
</feature>
<evidence type="ECO:0000256" key="1">
    <source>
        <dbReference type="SAM" id="MobiDB-lite"/>
    </source>
</evidence>
<proteinExistence type="predicted"/>
<feature type="compositionally biased region" description="Basic and acidic residues" evidence="1">
    <location>
        <begin position="583"/>
        <end position="610"/>
    </location>
</feature>
<feature type="compositionally biased region" description="Basic and acidic residues" evidence="1">
    <location>
        <begin position="300"/>
        <end position="323"/>
    </location>
</feature>
<feature type="compositionally biased region" description="Basic and acidic residues" evidence="1">
    <location>
        <begin position="792"/>
        <end position="830"/>
    </location>
</feature>
<feature type="compositionally biased region" description="Low complexity" evidence="1">
    <location>
        <begin position="644"/>
        <end position="661"/>
    </location>
</feature>
<protein>
    <submittedName>
        <fullName evidence="2">Uncharacterized protein</fullName>
    </submittedName>
</protein>